<dbReference type="Proteomes" id="UP001221898">
    <property type="component" value="Unassembled WGS sequence"/>
</dbReference>
<dbReference type="AlphaFoldDB" id="A0AAD7W8L8"/>
<organism evidence="1 2">
    <name type="scientific">Aldrovandia affinis</name>
    <dbReference type="NCBI Taxonomy" id="143900"/>
    <lineage>
        <taxon>Eukaryota</taxon>
        <taxon>Metazoa</taxon>
        <taxon>Chordata</taxon>
        <taxon>Craniata</taxon>
        <taxon>Vertebrata</taxon>
        <taxon>Euteleostomi</taxon>
        <taxon>Actinopterygii</taxon>
        <taxon>Neopterygii</taxon>
        <taxon>Teleostei</taxon>
        <taxon>Notacanthiformes</taxon>
        <taxon>Halosauridae</taxon>
        <taxon>Aldrovandia</taxon>
    </lineage>
</organism>
<name>A0AAD7W8L8_9TELE</name>
<reference evidence="1" key="1">
    <citation type="journal article" date="2023" name="Science">
        <title>Genome structures resolve the early diversification of teleost fishes.</title>
        <authorList>
            <person name="Parey E."/>
            <person name="Louis A."/>
            <person name="Montfort J."/>
            <person name="Bouchez O."/>
            <person name="Roques C."/>
            <person name="Iampietro C."/>
            <person name="Lluch J."/>
            <person name="Castinel A."/>
            <person name="Donnadieu C."/>
            <person name="Desvignes T."/>
            <person name="Floi Bucao C."/>
            <person name="Jouanno E."/>
            <person name="Wen M."/>
            <person name="Mejri S."/>
            <person name="Dirks R."/>
            <person name="Jansen H."/>
            <person name="Henkel C."/>
            <person name="Chen W.J."/>
            <person name="Zahm M."/>
            <person name="Cabau C."/>
            <person name="Klopp C."/>
            <person name="Thompson A.W."/>
            <person name="Robinson-Rechavi M."/>
            <person name="Braasch I."/>
            <person name="Lecointre G."/>
            <person name="Bobe J."/>
            <person name="Postlethwait J.H."/>
            <person name="Berthelot C."/>
            <person name="Roest Crollius H."/>
            <person name="Guiguen Y."/>
        </authorList>
    </citation>
    <scope>NUCLEOTIDE SEQUENCE</scope>
    <source>
        <strain evidence="1">NC1722</strain>
    </source>
</reference>
<gene>
    <name evidence="1" type="ORF">AAFF_G00148070</name>
</gene>
<sequence length="129" mass="13976">MSRYLLQTCLGSFWQNTPTLDNYNTSIVLAALVAPTTAASAFTGFSVCFTPTALPSLAIRSCTCGIAPHASHLGHQGFLVFPSSRGPLRSGTFFFGGQGCRCGQLFFTSVYRCRRHPPGCRKRGGFKFI</sequence>
<evidence type="ECO:0000313" key="1">
    <source>
        <dbReference type="EMBL" id="KAJ8388016.1"/>
    </source>
</evidence>
<keyword evidence="2" id="KW-1185">Reference proteome</keyword>
<accession>A0AAD7W8L8</accession>
<evidence type="ECO:0000313" key="2">
    <source>
        <dbReference type="Proteomes" id="UP001221898"/>
    </source>
</evidence>
<protein>
    <submittedName>
        <fullName evidence="1">Uncharacterized protein</fullName>
    </submittedName>
</protein>
<comment type="caution">
    <text evidence="1">The sequence shown here is derived from an EMBL/GenBank/DDBJ whole genome shotgun (WGS) entry which is preliminary data.</text>
</comment>
<proteinExistence type="predicted"/>
<dbReference type="EMBL" id="JAINUG010000202">
    <property type="protein sequence ID" value="KAJ8388016.1"/>
    <property type="molecule type" value="Genomic_DNA"/>
</dbReference>